<evidence type="ECO:0000259" key="9">
    <source>
        <dbReference type="PROSITE" id="PS50240"/>
    </source>
</evidence>
<dbReference type="Pfam" id="PF00089">
    <property type="entry name" value="Trypsin"/>
    <property type="match status" value="1"/>
</dbReference>
<dbReference type="PROSITE" id="PS00134">
    <property type="entry name" value="TRYPSIN_HIS"/>
    <property type="match status" value="1"/>
</dbReference>
<feature type="transmembrane region" description="Helical" evidence="7">
    <location>
        <begin position="514"/>
        <end position="531"/>
    </location>
</feature>
<feature type="chain" id="PRO_5046672932" evidence="8">
    <location>
        <begin position="24"/>
        <end position="537"/>
    </location>
</feature>
<evidence type="ECO:0000256" key="5">
    <source>
        <dbReference type="ARBA" id="ARBA00023157"/>
    </source>
</evidence>
<keyword evidence="4 6" id="KW-0378">Hydrolase</keyword>
<evidence type="ECO:0000313" key="10">
    <source>
        <dbReference type="EMBL" id="MFA0569111.1"/>
    </source>
</evidence>
<evidence type="ECO:0000256" key="6">
    <source>
        <dbReference type="RuleBase" id="RU363034"/>
    </source>
</evidence>
<dbReference type="PROSITE" id="PS50240">
    <property type="entry name" value="TRYPSIN_DOM"/>
    <property type="match status" value="1"/>
</dbReference>
<dbReference type="RefSeq" id="WP_372266301.1">
    <property type="nucleotide sequence ID" value="NZ_JBFRUW010000042.1"/>
</dbReference>
<keyword evidence="6" id="KW-0720">Serine protease</keyword>
<keyword evidence="11" id="KW-1185">Reference proteome</keyword>
<dbReference type="PROSITE" id="PS00135">
    <property type="entry name" value="TRYPSIN_SER"/>
    <property type="match status" value="1"/>
</dbReference>
<keyword evidence="5" id="KW-1015">Disulfide bond</keyword>
<name>A0ABV4ND82_9VIBR</name>
<accession>A0ABV4ND82</accession>
<dbReference type="InterPro" id="IPR043504">
    <property type="entry name" value="Peptidase_S1_PA_chymotrypsin"/>
</dbReference>
<dbReference type="Gene3D" id="2.40.10.10">
    <property type="entry name" value="Trypsin-like serine proteases"/>
    <property type="match status" value="1"/>
</dbReference>
<keyword evidence="2" id="KW-0964">Secreted</keyword>
<evidence type="ECO:0000256" key="2">
    <source>
        <dbReference type="ARBA" id="ARBA00022525"/>
    </source>
</evidence>
<evidence type="ECO:0000256" key="4">
    <source>
        <dbReference type="ARBA" id="ARBA00022801"/>
    </source>
</evidence>
<dbReference type="InterPro" id="IPR009003">
    <property type="entry name" value="Peptidase_S1_PA"/>
</dbReference>
<comment type="subcellular location">
    <subcellularLocation>
        <location evidence="1">Secreted</location>
    </subcellularLocation>
</comment>
<dbReference type="CDD" id="cd00190">
    <property type="entry name" value="Tryp_SPc"/>
    <property type="match status" value="1"/>
</dbReference>
<proteinExistence type="predicted"/>
<feature type="domain" description="Peptidase S1" evidence="9">
    <location>
        <begin position="30"/>
        <end position="269"/>
    </location>
</feature>
<dbReference type="GO" id="GO:0016787">
    <property type="term" value="F:hydrolase activity"/>
    <property type="evidence" value="ECO:0007669"/>
    <property type="project" value="UniProtKB-KW"/>
</dbReference>
<dbReference type="InterPro" id="IPR013783">
    <property type="entry name" value="Ig-like_fold"/>
</dbReference>
<dbReference type="InterPro" id="IPR001314">
    <property type="entry name" value="Peptidase_S1A"/>
</dbReference>
<dbReference type="EC" id="3.4.21.-" evidence="10"/>
<feature type="signal peptide" evidence="8">
    <location>
        <begin position="1"/>
        <end position="23"/>
    </location>
</feature>
<dbReference type="Gene3D" id="2.60.40.10">
    <property type="entry name" value="Immunoglobulins"/>
    <property type="match status" value="1"/>
</dbReference>
<reference evidence="10 11" key="1">
    <citation type="journal article" date="2024" name="ISME J.">
        <title>Tailless and filamentous prophages are predominant in marine Vibrio.</title>
        <authorList>
            <person name="Steensen K."/>
            <person name="Seneca J."/>
            <person name="Bartlau N."/>
            <person name="Yu X.A."/>
            <person name="Hussain F.A."/>
            <person name="Polz M.F."/>
        </authorList>
    </citation>
    <scope>NUCLEOTIDE SEQUENCE [LARGE SCALE GENOMIC DNA]</scope>
    <source>
        <strain evidence="10 11">10N.222.51.A1</strain>
    </source>
</reference>
<comment type="caution">
    <text evidence="10">The sequence shown here is derived from an EMBL/GenBank/DDBJ whole genome shotgun (WGS) entry which is preliminary data.</text>
</comment>
<organism evidence="10 11">
    <name type="scientific">Vibrio gallaecicus</name>
    <dbReference type="NCBI Taxonomy" id="552386"/>
    <lineage>
        <taxon>Bacteria</taxon>
        <taxon>Pseudomonadati</taxon>
        <taxon>Pseudomonadota</taxon>
        <taxon>Gammaproteobacteria</taxon>
        <taxon>Vibrionales</taxon>
        <taxon>Vibrionaceae</taxon>
        <taxon>Vibrio</taxon>
    </lineage>
</organism>
<dbReference type="InterPro" id="IPR018114">
    <property type="entry name" value="TRYPSIN_HIS"/>
</dbReference>
<evidence type="ECO:0000313" key="11">
    <source>
        <dbReference type="Proteomes" id="UP001570417"/>
    </source>
</evidence>
<protein>
    <submittedName>
        <fullName evidence="10">Trypsin-like serine protease</fullName>
        <ecNumber evidence="10">3.4.21.-</ecNumber>
    </submittedName>
</protein>
<keyword evidence="8" id="KW-0732">Signal</keyword>
<keyword evidence="7" id="KW-1133">Transmembrane helix</keyword>
<keyword evidence="7" id="KW-0812">Transmembrane</keyword>
<keyword evidence="7" id="KW-0472">Membrane</keyword>
<evidence type="ECO:0000256" key="7">
    <source>
        <dbReference type="SAM" id="Phobius"/>
    </source>
</evidence>
<dbReference type="PANTHER" id="PTHR24264">
    <property type="entry name" value="TRYPSIN-RELATED"/>
    <property type="match status" value="1"/>
</dbReference>
<keyword evidence="3 6" id="KW-0645">Protease</keyword>
<dbReference type="Proteomes" id="UP001570417">
    <property type="component" value="Unassembled WGS sequence"/>
</dbReference>
<dbReference type="PANTHER" id="PTHR24264:SF65">
    <property type="entry name" value="SRCR DOMAIN-CONTAINING PROTEIN"/>
    <property type="match status" value="1"/>
</dbReference>
<evidence type="ECO:0000256" key="3">
    <source>
        <dbReference type="ARBA" id="ARBA00022670"/>
    </source>
</evidence>
<dbReference type="PRINTS" id="PR00722">
    <property type="entry name" value="CHYMOTRYPSIN"/>
</dbReference>
<dbReference type="SUPFAM" id="SSF50494">
    <property type="entry name" value="Trypsin-like serine proteases"/>
    <property type="match status" value="1"/>
</dbReference>
<sequence length="537" mass="57258">MKGLQATLLALSISVAGLSSVSAQDASSRIINGTEAAEGSWPFIAALVMKDADPYQGQFCGASFIGERYILTAAHCTEGLESQDIDVVVGSSDLSASDVEGSRYAVKHIYTHESYVSASSGHDIAVIELSEAASKVAIPLADQFLRNDLPTGESLTVMGWGNQNNQSDQFVSSSKLHQVNVPLVSQSVCRTASHPLYRSIGDDAFCAGFPQGGYDSCQGDSGGPIVVNHGGMTKQLGIVSWGIGCADENAYGVYTNLSHFTDWIATATGGFSYNQQKDLGVKPPGSNTHTFDYTNNTDVAIKISNIFETSGLAVQSSNCSNLLVGETCQVTVDFNVTKLDFDSINIELTTDHPLYSKVKSKASFIGATTAVQSVSSLVDITNSGVFNTAQWESRDGYIASSEIGDNEKTALIIEGVPRGRLTMQIGVSTESGADFMKLYANGTQVAQMSGELVESQDIYLSKKLNTIVVFYEKDLSLSRGTDDVRLLDFQLTESSDSSQGGDNVARSSSSGGTFGLYGLFMIFGFTVLRSIRSRITK</sequence>
<dbReference type="InterPro" id="IPR050127">
    <property type="entry name" value="Serine_Proteases_S1"/>
</dbReference>
<gene>
    <name evidence="10" type="ORF">AB4566_12590</name>
</gene>
<dbReference type="SMART" id="SM00020">
    <property type="entry name" value="Tryp_SPc"/>
    <property type="match status" value="1"/>
</dbReference>
<dbReference type="InterPro" id="IPR033116">
    <property type="entry name" value="TRYPSIN_SER"/>
</dbReference>
<dbReference type="EMBL" id="JBFRUW010000042">
    <property type="protein sequence ID" value="MFA0569111.1"/>
    <property type="molecule type" value="Genomic_DNA"/>
</dbReference>
<evidence type="ECO:0000256" key="1">
    <source>
        <dbReference type="ARBA" id="ARBA00004613"/>
    </source>
</evidence>
<dbReference type="InterPro" id="IPR001254">
    <property type="entry name" value="Trypsin_dom"/>
</dbReference>
<evidence type="ECO:0000256" key="8">
    <source>
        <dbReference type="SAM" id="SignalP"/>
    </source>
</evidence>